<proteinExistence type="predicted"/>
<dbReference type="EMBL" id="GGEC01012273">
    <property type="protein sequence ID" value="MBW92756.1"/>
    <property type="molecule type" value="Transcribed_RNA"/>
</dbReference>
<accession>A0A2P2JH09</accession>
<dbReference type="AlphaFoldDB" id="A0A2P2JH09"/>
<protein>
    <submittedName>
        <fullName evidence="1">Bromodomain and PHD finger-containing protein 3</fullName>
    </submittedName>
</protein>
<organism evidence="1">
    <name type="scientific">Rhizophora mucronata</name>
    <name type="common">Asiatic mangrove</name>
    <dbReference type="NCBI Taxonomy" id="61149"/>
    <lineage>
        <taxon>Eukaryota</taxon>
        <taxon>Viridiplantae</taxon>
        <taxon>Streptophyta</taxon>
        <taxon>Embryophyta</taxon>
        <taxon>Tracheophyta</taxon>
        <taxon>Spermatophyta</taxon>
        <taxon>Magnoliopsida</taxon>
        <taxon>eudicotyledons</taxon>
        <taxon>Gunneridae</taxon>
        <taxon>Pentapetalae</taxon>
        <taxon>rosids</taxon>
        <taxon>fabids</taxon>
        <taxon>Malpighiales</taxon>
        <taxon>Rhizophoraceae</taxon>
        <taxon>Rhizophora</taxon>
    </lineage>
</organism>
<reference evidence="1" key="1">
    <citation type="submission" date="2018-02" db="EMBL/GenBank/DDBJ databases">
        <title>Rhizophora mucronata_Transcriptome.</title>
        <authorList>
            <person name="Meera S.P."/>
            <person name="Sreeshan A."/>
            <person name="Augustine A."/>
        </authorList>
    </citation>
    <scope>NUCLEOTIDE SEQUENCE</scope>
    <source>
        <tissue evidence="1">Leaf</tissue>
    </source>
</reference>
<name>A0A2P2JH09_RHIMU</name>
<sequence>MALVQQLMALIACKCCVCSHQVEIVSSSASWKHS</sequence>
<evidence type="ECO:0000313" key="1">
    <source>
        <dbReference type="EMBL" id="MBW92756.1"/>
    </source>
</evidence>